<sequence>MKFSTATLFVLASGIAAMPWATKDAGSKSSHDEDITSVFPVASLIYSKHNPLLYTKTSSSLRIKVSHDQTPMRSQKVDDICFLTCWSEAPNCPEGWWKLNQGSDGDPC</sequence>
<evidence type="ECO:0000313" key="3">
    <source>
        <dbReference type="Proteomes" id="UP000777438"/>
    </source>
</evidence>
<keyword evidence="3" id="KW-1185">Reference proteome</keyword>
<evidence type="ECO:0000313" key="2">
    <source>
        <dbReference type="EMBL" id="KAH6889450.1"/>
    </source>
</evidence>
<reference evidence="2 3" key="1">
    <citation type="journal article" date="2021" name="Nat. Commun.">
        <title>Genetic determinants of endophytism in the Arabidopsis root mycobiome.</title>
        <authorList>
            <person name="Mesny F."/>
            <person name="Miyauchi S."/>
            <person name="Thiergart T."/>
            <person name="Pickel B."/>
            <person name="Atanasova L."/>
            <person name="Karlsson M."/>
            <person name="Huettel B."/>
            <person name="Barry K.W."/>
            <person name="Haridas S."/>
            <person name="Chen C."/>
            <person name="Bauer D."/>
            <person name="Andreopoulos W."/>
            <person name="Pangilinan J."/>
            <person name="LaButti K."/>
            <person name="Riley R."/>
            <person name="Lipzen A."/>
            <person name="Clum A."/>
            <person name="Drula E."/>
            <person name="Henrissat B."/>
            <person name="Kohler A."/>
            <person name="Grigoriev I.V."/>
            <person name="Martin F.M."/>
            <person name="Hacquard S."/>
        </authorList>
    </citation>
    <scope>NUCLEOTIDE SEQUENCE [LARGE SCALE GENOMIC DNA]</scope>
    <source>
        <strain evidence="2 3">MPI-CAGE-CH-0241</strain>
    </source>
</reference>
<gene>
    <name evidence="2" type="ORF">B0T10DRAFT_561916</name>
</gene>
<name>A0A9P9ASI3_9HYPO</name>
<accession>A0A9P9ASI3</accession>
<proteinExistence type="predicted"/>
<dbReference type="AlphaFoldDB" id="A0A9P9ASI3"/>
<dbReference type="Proteomes" id="UP000777438">
    <property type="component" value="Unassembled WGS sequence"/>
</dbReference>
<protein>
    <submittedName>
        <fullName evidence="2">Uncharacterized protein</fullName>
    </submittedName>
</protein>
<comment type="caution">
    <text evidence="2">The sequence shown here is derived from an EMBL/GenBank/DDBJ whole genome shotgun (WGS) entry which is preliminary data.</text>
</comment>
<dbReference type="EMBL" id="JAGPYM010000011">
    <property type="protein sequence ID" value="KAH6889450.1"/>
    <property type="molecule type" value="Genomic_DNA"/>
</dbReference>
<feature type="signal peptide" evidence="1">
    <location>
        <begin position="1"/>
        <end position="17"/>
    </location>
</feature>
<feature type="chain" id="PRO_5040502350" evidence="1">
    <location>
        <begin position="18"/>
        <end position="108"/>
    </location>
</feature>
<evidence type="ECO:0000256" key="1">
    <source>
        <dbReference type="SAM" id="SignalP"/>
    </source>
</evidence>
<dbReference type="OrthoDB" id="3440400at2759"/>
<keyword evidence="1" id="KW-0732">Signal</keyword>
<organism evidence="2 3">
    <name type="scientific">Thelonectria olida</name>
    <dbReference type="NCBI Taxonomy" id="1576542"/>
    <lineage>
        <taxon>Eukaryota</taxon>
        <taxon>Fungi</taxon>
        <taxon>Dikarya</taxon>
        <taxon>Ascomycota</taxon>
        <taxon>Pezizomycotina</taxon>
        <taxon>Sordariomycetes</taxon>
        <taxon>Hypocreomycetidae</taxon>
        <taxon>Hypocreales</taxon>
        <taxon>Nectriaceae</taxon>
        <taxon>Thelonectria</taxon>
    </lineage>
</organism>